<feature type="transmembrane region" description="Helical" evidence="1">
    <location>
        <begin position="14"/>
        <end position="36"/>
    </location>
</feature>
<evidence type="ECO:0000259" key="3">
    <source>
        <dbReference type="Pfam" id="PF23357"/>
    </source>
</evidence>
<dbReference type="Pfam" id="PF09822">
    <property type="entry name" value="ABC_transp_aux"/>
    <property type="match status" value="1"/>
</dbReference>
<sequence length="573" mass="65723">MKEMSRFNPRKKDLIQLALVFAIIIVVNLISSNWFFRIDLTAEKRYTLAPVTRDYLRNLDHQVLVRVYLHGDLNVGFQRLARTTRETLDEFRLVSRGAIQYEFVDPATDANIREELREWGLSPVPVYEAEADGRRTQTNVFPYAIFHIDGYELPVNLLENLPGKSGAENLNISMESLEYKITDAMRRLATDEIPAVAFLEGHGELDEWDVYDITEALSHYYQVDRGALTGDPWVLDNYEAIIIAKPQERFSESDKFIIDQYIMRGGKVLWLVDAVNVTLDSLRRATQTVGLATDVNLSDQLFRYGVRINHELLQDIQAAMIPINTAPDGQQPRFVPVPWLFNPLLNVNMEHPVTRNLNAVRGEFVSSIDTVGSPEDIYREVLLHTSRFTRRLPVPVYISLAMVNERPEREDFRSSYVPVAVAMEGSFPSVFANRLIPPGIEMEASEVRHRSEPTRMIVVADGDIIKNEVRNRHGASPRAMPLGFDEMGNQTFGNKQFILNAINYLVDDEGWMELRTRNYELRLLDREKLSSQIKFWQTINVLVPLLFLLLIGVTLPVWRKFTFGKHKGVDEAV</sequence>
<feature type="transmembrane region" description="Helical" evidence="1">
    <location>
        <begin position="535"/>
        <end position="558"/>
    </location>
</feature>
<dbReference type="STRING" id="889453.SAMN03080601_01812"/>
<keyword evidence="1" id="KW-0472">Membrane</keyword>
<gene>
    <name evidence="4" type="ORF">SAMN03080601_01812</name>
</gene>
<dbReference type="InterPro" id="IPR019863">
    <property type="entry name" value="Motility-assoc_ABC-rel_GldG"/>
</dbReference>
<dbReference type="InterPro" id="IPR055396">
    <property type="entry name" value="DUF7088"/>
</dbReference>
<name>A0A1T5GCH8_9BACT</name>
<protein>
    <submittedName>
        <fullName evidence="4">Gliding-associated putative ABC transporter substrate-binding component GldG</fullName>
    </submittedName>
</protein>
<evidence type="ECO:0000313" key="4">
    <source>
        <dbReference type="EMBL" id="SKC06069.1"/>
    </source>
</evidence>
<organism evidence="4 5">
    <name type="scientific">Alkalitalea saponilacus</name>
    <dbReference type="NCBI Taxonomy" id="889453"/>
    <lineage>
        <taxon>Bacteria</taxon>
        <taxon>Pseudomonadati</taxon>
        <taxon>Bacteroidota</taxon>
        <taxon>Bacteroidia</taxon>
        <taxon>Marinilabiliales</taxon>
        <taxon>Marinilabiliaceae</taxon>
        <taxon>Alkalitalea</taxon>
    </lineage>
</organism>
<evidence type="ECO:0000313" key="5">
    <source>
        <dbReference type="Proteomes" id="UP000191055"/>
    </source>
</evidence>
<accession>A0A1T5GCH8</accession>
<feature type="domain" description="DUF7088" evidence="3">
    <location>
        <begin position="43"/>
        <end position="146"/>
    </location>
</feature>
<dbReference type="Proteomes" id="UP000191055">
    <property type="component" value="Unassembled WGS sequence"/>
</dbReference>
<dbReference type="AlphaFoldDB" id="A0A1T5GCH8"/>
<proteinExistence type="predicted"/>
<evidence type="ECO:0000259" key="2">
    <source>
        <dbReference type="Pfam" id="PF09822"/>
    </source>
</evidence>
<reference evidence="4 5" key="1">
    <citation type="submission" date="2017-02" db="EMBL/GenBank/DDBJ databases">
        <authorList>
            <person name="Peterson S.W."/>
        </authorList>
    </citation>
    <scope>NUCLEOTIDE SEQUENCE [LARGE SCALE GENOMIC DNA]</scope>
    <source>
        <strain evidence="4 5">DSM 24412</strain>
    </source>
</reference>
<feature type="domain" description="ABC-type uncharacterised transport system" evidence="2">
    <location>
        <begin position="194"/>
        <end position="501"/>
    </location>
</feature>
<keyword evidence="5" id="KW-1185">Reference proteome</keyword>
<evidence type="ECO:0000256" key="1">
    <source>
        <dbReference type="SAM" id="Phobius"/>
    </source>
</evidence>
<dbReference type="NCBIfam" id="TIGR03521">
    <property type="entry name" value="GldG"/>
    <property type="match status" value="1"/>
</dbReference>
<dbReference type="InterPro" id="IPR019196">
    <property type="entry name" value="ABC_transp_unknown"/>
</dbReference>
<dbReference type="EMBL" id="FUYV01000009">
    <property type="protein sequence ID" value="SKC06069.1"/>
    <property type="molecule type" value="Genomic_DNA"/>
</dbReference>
<keyword evidence="1" id="KW-1133">Transmembrane helix</keyword>
<dbReference type="Pfam" id="PF23357">
    <property type="entry name" value="DUF7088"/>
    <property type="match status" value="1"/>
</dbReference>
<keyword evidence="1" id="KW-0812">Transmembrane</keyword>